<accession>A0A365YGS7</accession>
<evidence type="ECO:0000256" key="1">
    <source>
        <dbReference type="SAM" id="Phobius"/>
    </source>
</evidence>
<dbReference type="EMBL" id="POAF01000003">
    <property type="protein sequence ID" value="RBM01749.1"/>
    <property type="molecule type" value="Genomic_DNA"/>
</dbReference>
<organism evidence="3 4">
    <name type="scientific">Glutamicibacter soli</name>
    <dbReference type="NCBI Taxonomy" id="453836"/>
    <lineage>
        <taxon>Bacteria</taxon>
        <taxon>Bacillati</taxon>
        <taxon>Actinomycetota</taxon>
        <taxon>Actinomycetes</taxon>
        <taxon>Micrococcales</taxon>
        <taxon>Micrococcaceae</taxon>
        <taxon>Glutamicibacter</taxon>
    </lineage>
</organism>
<evidence type="ECO:0000313" key="4">
    <source>
        <dbReference type="Proteomes" id="UP000252167"/>
    </source>
</evidence>
<dbReference type="AlphaFoldDB" id="A0A365YGS7"/>
<name>A0A365YGS7_9MICC</name>
<dbReference type="EMBL" id="WYDN01000006">
    <property type="protein sequence ID" value="NAZ16065.1"/>
    <property type="molecule type" value="Genomic_DNA"/>
</dbReference>
<keyword evidence="1" id="KW-1133">Transmembrane helix</keyword>
<keyword evidence="1" id="KW-0472">Membrane</keyword>
<keyword evidence="4" id="KW-1185">Reference proteome</keyword>
<evidence type="ECO:0000313" key="5">
    <source>
        <dbReference type="Proteomes" id="UP000477543"/>
    </source>
</evidence>
<keyword evidence="1" id="KW-0812">Transmembrane</keyword>
<dbReference type="Proteomes" id="UP000477543">
    <property type="component" value="Unassembled WGS sequence"/>
</dbReference>
<dbReference type="RefSeq" id="WP_113607057.1">
    <property type="nucleotide sequence ID" value="NZ_CM125969.1"/>
</dbReference>
<evidence type="ECO:0000313" key="3">
    <source>
        <dbReference type="EMBL" id="RBM01749.1"/>
    </source>
</evidence>
<proteinExistence type="predicted"/>
<reference evidence="3 4" key="1">
    <citation type="submission" date="2018-01" db="EMBL/GenBank/DDBJ databases">
        <title>Glutamicibacter soli strain NHPC-3 Whole genome sequence and assembly.</title>
        <authorList>
            <person name="Choudhury P."/>
            <person name="Gupta D."/>
            <person name="Sengupta K."/>
            <person name="Jawed A."/>
            <person name="Sultana N."/>
            <person name="Saha P."/>
        </authorList>
    </citation>
    <scope>NUCLEOTIDE SEQUENCE [LARGE SCALE GENOMIC DNA]</scope>
    <source>
        <strain evidence="3 4">NHPC-3</strain>
    </source>
</reference>
<sequence>MQIQTCGQLDSKDLVQLCDFMRENISSLSLTPWTTAILGLLTGLAITWVTVLGNRRAQRTERRNTAQLRALIAVQDVALELRSKWTAHLDHLQSGSGGPDPFPALAQAALQGEFRTAASRIDNNELREEYARWETYAELFFNNSGRQQGYEEQKLWDTVLERSGKNIRWIDA</sequence>
<protein>
    <submittedName>
        <fullName evidence="3">Uncharacterized protein</fullName>
    </submittedName>
</protein>
<comment type="caution">
    <text evidence="3">The sequence shown here is derived from an EMBL/GenBank/DDBJ whole genome shotgun (WGS) entry which is preliminary data.</text>
</comment>
<dbReference type="Proteomes" id="UP000252167">
    <property type="component" value="Unassembled WGS sequence"/>
</dbReference>
<reference evidence="2 5" key="2">
    <citation type="submission" date="2020-01" db="EMBL/GenBank/DDBJ databases">
        <title>Glutamicibacter soli M275.</title>
        <authorList>
            <person name="Meng X."/>
        </authorList>
    </citation>
    <scope>NUCLEOTIDE SEQUENCE [LARGE SCALE GENOMIC DNA]</scope>
    <source>
        <strain evidence="2 5">M275</strain>
    </source>
</reference>
<feature type="transmembrane region" description="Helical" evidence="1">
    <location>
        <begin position="30"/>
        <end position="53"/>
    </location>
</feature>
<evidence type="ECO:0000313" key="2">
    <source>
        <dbReference type="EMBL" id="NAZ16065.1"/>
    </source>
</evidence>
<gene>
    <name evidence="3" type="ORF">C1H84_07865</name>
    <name evidence="2" type="ORF">GT020_08310</name>
</gene>